<dbReference type="GO" id="GO:0003723">
    <property type="term" value="F:RNA binding"/>
    <property type="evidence" value="ECO:0007669"/>
    <property type="project" value="UniProtKB-KW"/>
</dbReference>
<dbReference type="Pfam" id="PF00849">
    <property type="entry name" value="PseudoU_synth_2"/>
    <property type="match status" value="1"/>
</dbReference>
<evidence type="ECO:0000313" key="7">
    <source>
        <dbReference type="EMBL" id="VYT01125.1"/>
    </source>
</evidence>
<evidence type="ECO:0000256" key="1">
    <source>
        <dbReference type="ARBA" id="ARBA00008348"/>
    </source>
</evidence>
<dbReference type="Gene3D" id="3.30.70.1560">
    <property type="entry name" value="Alpha-L RNA-binding motif"/>
    <property type="match status" value="1"/>
</dbReference>
<proteinExistence type="inferred from homology"/>
<name>A0A6N2T692_9BACT</name>
<dbReference type="Pfam" id="PF01479">
    <property type="entry name" value="S4"/>
    <property type="match status" value="1"/>
</dbReference>
<dbReference type="PROSITE" id="PS50889">
    <property type="entry name" value="S4"/>
    <property type="match status" value="1"/>
</dbReference>
<dbReference type="InterPro" id="IPR036986">
    <property type="entry name" value="S4_RNA-bd_sf"/>
</dbReference>
<dbReference type="PROSITE" id="PS01149">
    <property type="entry name" value="PSI_RSU"/>
    <property type="match status" value="1"/>
</dbReference>
<dbReference type="InterPro" id="IPR020094">
    <property type="entry name" value="TruA/RsuA/RluB/E/F_N"/>
</dbReference>
<feature type="compositionally biased region" description="Gly residues" evidence="5">
    <location>
        <begin position="566"/>
        <end position="576"/>
    </location>
</feature>
<dbReference type="SUPFAM" id="SSF55120">
    <property type="entry name" value="Pseudouridine synthase"/>
    <property type="match status" value="1"/>
</dbReference>
<sequence length="582" mass="64834">MSEEQHGSEENGGIRINKFLASCGIDSRRVADRLIEEGRVEVNGKVIDTPGMRVTEKDFVKVDGRHMTPMEEVVVLLNKPRGYVCSREAQGAIGTVYDLLPPRLRHLNYVGRLDADSEGLLIMTNKGELTQTLSHPTGGIEKEYWVTVDQNFDNSVLMQFLRGVRIPEGNAKAKYVCRASARRACVVLEQGLKRQVRQMFQCLGLRVRKLVRVRIGSLWGGDLEPGSWRFLDDADVALLLKNPPRQRKYLGASQLVAGTSAKGEQSGKDNDSDEGYVFNPEDFEAGDSYEPTPEMKTRFADTEDEDEIKDGEDLRDDSGFRSRERREDGFRGRREGGFGGNRREGGFQRREGGFRGDRREGGFQCREGGFGGDRREGGFQRREGGFGGDRREGGFKRREGGFGGDRREGGFQRREGGFGGDRREGGFQRREGGFGGDRREGGFQRREGGFGGDRREGGFQRREGGFGGDRREGGFQRREGGFGGDRREGGFQRREGGFGGDRREGGFQRREGGFGGDRREGGFQRREGGFGGDRREGGFKRREGGFGGDRREGGFQRREGGFRKPGFGGRSSGGFSRGNRGR</sequence>
<evidence type="ECO:0000256" key="2">
    <source>
        <dbReference type="ARBA" id="ARBA00023235"/>
    </source>
</evidence>
<dbReference type="AlphaFoldDB" id="A0A6N2T692"/>
<dbReference type="GO" id="GO:0120159">
    <property type="term" value="F:rRNA pseudouridine synthase activity"/>
    <property type="evidence" value="ECO:0007669"/>
    <property type="project" value="UniProtKB-ARBA"/>
</dbReference>
<dbReference type="SUPFAM" id="SSF55174">
    <property type="entry name" value="Alpha-L RNA-binding motif"/>
    <property type="match status" value="1"/>
</dbReference>
<dbReference type="InterPro" id="IPR050343">
    <property type="entry name" value="RsuA_PseudoU_synthase"/>
</dbReference>
<keyword evidence="3" id="KW-0694">RNA-binding</keyword>
<dbReference type="CDD" id="cd00165">
    <property type="entry name" value="S4"/>
    <property type="match status" value="1"/>
</dbReference>
<dbReference type="InterPro" id="IPR018496">
    <property type="entry name" value="PsdUridine_synth_RsuA/RluB_CS"/>
</dbReference>
<feature type="compositionally biased region" description="Basic and acidic residues" evidence="5">
    <location>
        <begin position="372"/>
        <end position="562"/>
    </location>
</feature>
<dbReference type="InterPro" id="IPR042092">
    <property type="entry name" value="PsdUridine_s_RsuA/RluB/E/F_cat"/>
</dbReference>
<gene>
    <name evidence="7" type="primary">rluB</name>
    <name evidence="7" type="ORF">AMLFYP55_02472</name>
</gene>
<dbReference type="InterPro" id="IPR006145">
    <property type="entry name" value="PsdUridine_synth_RsuA/RluA"/>
</dbReference>
<dbReference type="InterPro" id="IPR000748">
    <property type="entry name" value="PsdUridine_synth_RsuA/RluB/E/F"/>
</dbReference>
<dbReference type="EC" id="5.4.99.-" evidence="4"/>
<evidence type="ECO:0000256" key="3">
    <source>
        <dbReference type="PROSITE-ProRule" id="PRU00182"/>
    </source>
</evidence>
<dbReference type="SMART" id="SM00363">
    <property type="entry name" value="S4"/>
    <property type="match status" value="1"/>
</dbReference>
<feature type="region of interest" description="Disordered" evidence="5">
    <location>
        <begin position="258"/>
        <end position="582"/>
    </location>
</feature>
<evidence type="ECO:0000259" key="6">
    <source>
        <dbReference type="SMART" id="SM00363"/>
    </source>
</evidence>
<accession>A0A6N2T692</accession>
<dbReference type="Gene3D" id="3.30.70.580">
    <property type="entry name" value="Pseudouridine synthase I, catalytic domain, N-terminal subdomain"/>
    <property type="match status" value="1"/>
</dbReference>
<reference evidence="7" key="1">
    <citation type="submission" date="2019-11" db="EMBL/GenBank/DDBJ databases">
        <authorList>
            <person name="Feng L."/>
        </authorList>
    </citation>
    <scope>NUCLEOTIDE SEQUENCE</scope>
    <source>
        <strain evidence="7">AMuciniphilaLFYP55</strain>
    </source>
</reference>
<dbReference type="Gene3D" id="3.10.290.10">
    <property type="entry name" value="RNA-binding S4 domain"/>
    <property type="match status" value="1"/>
</dbReference>
<dbReference type="InterPro" id="IPR020103">
    <property type="entry name" value="PsdUridine_synth_cat_dom_sf"/>
</dbReference>
<dbReference type="FunFam" id="3.10.290.10:FF:000003">
    <property type="entry name" value="Pseudouridine synthase"/>
    <property type="match status" value="1"/>
</dbReference>
<dbReference type="EMBL" id="CACRSS010000005">
    <property type="protein sequence ID" value="VYT01125.1"/>
    <property type="molecule type" value="Genomic_DNA"/>
</dbReference>
<dbReference type="PANTHER" id="PTHR47683">
    <property type="entry name" value="PSEUDOURIDINE SYNTHASE FAMILY PROTEIN-RELATED"/>
    <property type="match status" value="1"/>
</dbReference>
<dbReference type="PANTHER" id="PTHR47683:SF2">
    <property type="entry name" value="RNA-BINDING S4 DOMAIN-CONTAINING PROTEIN"/>
    <property type="match status" value="1"/>
</dbReference>
<evidence type="ECO:0000256" key="5">
    <source>
        <dbReference type="SAM" id="MobiDB-lite"/>
    </source>
</evidence>
<feature type="compositionally biased region" description="Acidic residues" evidence="5">
    <location>
        <begin position="302"/>
        <end position="315"/>
    </location>
</feature>
<comment type="similarity">
    <text evidence="1 4">Belongs to the pseudouridine synthase RsuA family.</text>
</comment>
<evidence type="ECO:0000256" key="4">
    <source>
        <dbReference type="RuleBase" id="RU003887"/>
    </source>
</evidence>
<organism evidence="7">
    <name type="scientific">Akkermansia muciniphila</name>
    <dbReference type="NCBI Taxonomy" id="239935"/>
    <lineage>
        <taxon>Bacteria</taxon>
        <taxon>Pseudomonadati</taxon>
        <taxon>Verrucomicrobiota</taxon>
        <taxon>Verrucomicrobiia</taxon>
        <taxon>Verrucomicrobiales</taxon>
        <taxon>Akkermansiaceae</taxon>
        <taxon>Akkermansia</taxon>
    </lineage>
</organism>
<dbReference type="RefSeq" id="WP_156340798.1">
    <property type="nucleotide sequence ID" value="NZ_CACRSS010000005.1"/>
</dbReference>
<dbReference type="NCBIfam" id="TIGR00093">
    <property type="entry name" value="pseudouridine synthase"/>
    <property type="match status" value="1"/>
</dbReference>
<keyword evidence="2 4" id="KW-0413">Isomerase</keyword>
<feature type="domain" description="RNA-binding S4" evidence="6">
    <location>
        <begin position="14"/>
        <end position="81"/>
    </location>
</feature>
<dbReference type="InterPro" id="IPR002942">
    <property type="entry name" value="S4_RNA-bd"/>
</dbReference>
<protein>
    <recommendedName>
        <fullName evidence="4">Pseudouridine synthase</fullName>
        <ecNumber evidence="4">5.4.99.-</ecNumber>
    </recommendedName>
</protein>
<dbReference type="GO" id="GO:0000455">
    <property type="term" value="P:enzyme-directed rRNA pseudouridine synthesis"/>
    <property type="evidence" value="ECO:0007669"/>
    <property type="project" value="UniProtKB-ARBA"/>
</dbReference>
<feature type="compositionally biased region" description="Basic and acidic residues" evidence="5">
    <location>
        <begin position="316"/>
        <end position="361"/>
    </location>
</feature>